<dbReference type="Proteomes" id="UP000037594">
    <property type="component" value="Unassembled WGS sequence"/>
</dbReference>
<evidence type="ECO:0000256" key="1">
    <source>
        <dbReference type="SAM" id="Coils"/>
    </source>
</evidence>
<gene>
    <name evidence="2" type="ORF">ACT17_05950</name>
</gene>
<evidence type="ECO:0000313" key="2">
    <source>
        <dbReference type="EMBL" id="KMV19592.1"/>
    </source>
</evidence>
<dbReference type="AlphaFoldDB" id="A0A0J8UF92"/>
<feature type="coiled-coil region" evidence="1">
    <location>
        <begin position="50"/>
        <end position="77"/>
    </location>
</feature>
<name>A0A0J8UF92_9MYCO</name>
<protein>
    <submittedName>
        <fullName evidence="2">Uncharacterized protein</fullName>
    </submittedName>
</protein>
<organism evidence="2 3">
    <name type="scientific">Mycolicibacterium conceptionense</name>
    <dbReference type="NCBI Taxonomy" id="451644"/>
    <lineage>
        <taxon>Bacteria</taxon>
        <taxon>Bacillati</taxon>
        <taxon>Actinomycetota</taxon>
        <taxon>Actinomycetes</taxon>
        <taxon>Mycobacteriales</taxon>
        <taxon>Mycobacteriaceae</taxon>
        <taxon>Mycolicibacterium</taxon>
    </lineage>
</organism>
<sequence length="158" mass="18017">MYVIREGFFGGHEVGYYRPDGEWERHTGGLSERAADELVNRLNGGNATSTREHMDRLEEMERAREDAELRVQQQRWAAAEQESANLAAQAQLGESERARWLAAQEEDRQRARAEAYEELRRYPPRELRGVGGLSGWDGVVDFRRKTGETISIPVTAIV</sequence>
<dbReference type="EMBL" id="LFOD01000003">
    <property type="protein sequence ID" value="KMV19592.1"/>
    <property type="molecule type" value="Genomic_DNA"/>
</dbReference>
<dbReference type="RefSeq" id="WP_048895528.1">
    <property type="nucleotide sequence ID" value="NZ_LFOD01000003.1"/>
</dbReference>
<accession>A0A0J8UF92</accession>
<proteinExistence type="predicted"/>
<comment type="caution">
    <text evidence="2">The sequence shown here is derived from an EMBL/GenBank/DDBJ whole genome shotgun (WGS) entry which is preliminary data.</text>
</comment>
<evidence type="ECO:0000313" key="3">
    <source>
        <dbReference type="Proteomes" id="UP000037594"/>
    </source>
</evidence>
<dbReference type="PATRIC" id="fig|451644.5.peg.1202"/>
<keyword evidence="1" id="KW-0175">Coiled coil</keyword>
<dbReference type="OrthoDB" id="4557835at2"/>
<reference evidence="2 3" key="1">
    <citation type="submission" date="2015-06" db="EMBL/GenBank/DDBJ databases">
        <title>Genome sequence of Mycobacterium conceptionense strain MLE.</title>
        <authorList>
            <person name="Greninger A.L."/>
            <person name="Cunningham G."/>
            <person name="Chiu C.Y."/>
            <person name="Miller S."/>
        </authorList>
    </citation>
    <scope>NUCLEOTIDE SEQUENCE [LARGE SCALE GENOMIC DNA]</scope>
    <source>
        <strain evidence="2 3">MLE</strain>
    </source>
</reference>